<proteinExistence type="predicted"/>
<dbReference type="AlphaFoldDB" id="A0A0A1N4W8"/>
<organism evidence="1 2">
    <name type="scientific">Rhizopus microsporus</name>
    <dbReference type="NCBI Taxonomy" id="58291"/>
    <lineage>
        <taxon>Eukaryota</taxon>
        <taxon>Fungi</taxon>
        <taxon>Fungi incertae sedis</taxon>
        <taxon>Mucoromycota</taxon>
        <taxon>Mucoromycotina</taxon>
        <taxon>Mucoromycetes</taxon>
        <taxon>Mucorales</taxon>
        <taxon>Mucorineae</taxon>
        <taxon>Rhizopodaceae</taxon>
        <taxon>Rhizopus</taxon>
    </lineage>
</organism>
<evidence type="ECO:0000313" key="1">
    <source>
        <dbReference type="EMBL" id="ORE19538.1"/>
    </source>
</evidence>
<dbReference type="OMA" id="HYPRNGN"/>
<dbReference type="EMBL" id="KV921308">
    <property type="protein sequence ID" value="ORE19538.1"/>
    <property type="molecule type" value="Genomic_DNA"/>
</dbReference>
<accession>A0A0A1N4W8</accession>
<dbReference type="VEuPathDB" id="FungiDB:BCV72DRAFT_62279"/>
<reference evidence="1 2" key="1">
    <citation type="journal article" date="2016" name="Proc. Natl. Acad. Sci. U.S.A.">
        <title>Lipid metabolic changes in an early divergent fungus govern the establishment of a mutualistic symbiosis with endobacteria.</title>
        <authorList>
            <person name="Lastovetsky O.A."/>
            <person name="Gaspar M.L."/>
            <person name="Mondo S.J."/>
            <person name="LaButti K.M."/>
            <person name="Sandor L."/>
            <person name="Grigoriev I.V."/>
            <person name="Henry S.A."/>
            <person name="Pawlowska T.E."/>
        </authorList>
    </citation>
    <scope>NUCLEOTIDE SEQUENCE [LARGE SCALE GENOMIC DNA]</scope>
    <source>
        <strain evidence="1 2">ATCC 11559</strain>
    </source>
</reference>
<dbReference type="Proteomes" id="UP000242381">
    <property type="component" value="Unassembled WGS sequence"/>
</dbReference>
<name>A0A0A1N4W8_RHIZD</name>
<gene>
    <name evidence="1" type="ORF">BCV71DRAFT_233934</name>
</gene>
<sequence>MWRKRDSVLVDLYKAHSQEEPSLHSNRCSGSCYNPSYLPQPPPLTKTTKNPRSIYPGSDFDVFGKDKSPQTFTEIYSIEPFISKQLTSCPQKEEIVIAHGFKRGQLEALLDSTAIIKKRKVNTDMMTHNTQSVFFKSTAAYNTPSNIFMTHNNEHWEDSIDLEYC</sequence>
<evidence type="ECO:0000313" key="2">
    <source>
        <dbReference type="Proteomes" id="UP000242381"/>
    </source>
</evidence>
<protein>
    <submittedName>
        <fullName evidence="1">Uncharacterized protein</fullName>
    </submittedName>
</protein>